<gene>
    <name evidence="1" type="ORF">SPELUC_LOCUS2901</name>
</gene>
<accession>A0ACA9KZ71</accession>
<evidence type="ECO:0000313" key="2">
    <source>
        <dbReference type="Proteomes" id="UP000789366"/>
    </source>
</evidence>
<dbReference type="Proteomes" id="UP000789366">
    <property type="component" value="Unassembled WGS sequence"/>
</dbReference>
<dbReference type="EMBL" id="CAJVPW010002078">
    <property type="protein sequence ID" value="CAG8498561.1"/>
    <property type="molecule type" value="Genomic_DNA"/>
</dbReference>
<organism evidence="1 2">
    <name type="scientific">Cetraspora pellucida</name>
    <dbReference type="NCBI Taxonomy" id="1433469"/>
    <lineage>
        <taxon>Eukaryota</taxon>
        <taxon>Fungi</taxon>
        <taxon>Fungi incertae sedis</taxon>
        <taxon>Mucoromycota</taxon>
        <taxon>Glomeromycotina</taxon>
        <taxon>Glomeromycetes</taxon>
        <taxon>Diversisporales</taxon>
        <taxon>Gigasporaceae</taxon>
        <taxon>Cetraspora</taxon>
    </lineage>
</organism>
<protein>
    <submittedName>
        <fullName evidence="1">15495_t:CDS:1</fullName>
    </submittedName>
</protein>
<evidence type="ECO:0000313" key="1">
    <source>
        <dbReference type="EMBL" id="CAG8498561.1"/>
    </source>
</evidence>
<keyword evidence="2" id="KW-1185">Reference proteome</keyword>
<sequence>MTDIVIDEYWFLLCCKHNSKGDEFIYIGWFLAFMMADAGKILINSSKDLLEKVLAYIEKKFEEVSLVPKLRKSQSISSENDSKVYAKPPCEASEKSISKELSKIVRVPLRPLSTEINMQKKQKKKLLKYEFIQNFNLPKISAKGFC</sequence>
<proteinExistence type="predicted"/>
<name>A0ACA9KZ71_9GLOM</name>
<reference evidence="1" key="1">
    <citation type="submission" date="2021-06" db="EMBL/GenBank/DDBJ databases">
        <authorList>
            <person name="Kallberg Y."/>
            <person name="Tangrot J."/>
            <person name="Rosling A."/>
        </authorList>
    </citation>
    <scope>NUCLEOTIDE SEQUENCE</scope>
    <source>
        <strain evidence="1">28 12/20/2015</strain>
    </source>
</reference>
<comment type="caution">
    <text evidence="1">The sequence shown here is derived from an EMBL/GenBank/DDBJ whole genome shotgun (WGS) entry which is preliminary data.</text>
</comment>